<sequence>MAGRVLAGLWQEQASSWWDLRTPEEEAFWTRYGEGLGARLGLGVEQAAQVLAAFPYERYLRPVEGAREVLAGLRARGLRIGVLSNTLPSIDRTLRALGLDDLVDVAVASCTVGAHKPEARAFTSALERLGLPAGAVLFVDDRPENVEAARALGMRAVQIDLCGRVPGALHRLRDVLAVVDGPVPA</sequence>
<dbReference type="PANTHER" id="PTHR43611:SF3">
    <property type="entry name" value="FLAVIN MONONUCLEOTIDE HYDROLASE 1, CHLOROPLATIC"/>
    <property type="match status" value="1"/>
</dbReference>
<dbReference type="InterPro" id="IPR023214">
    <property type="entry name" value="HAD_sf"/>
</dbReference>
<dbReference type="AlphaFoldDB" id="A0A2I9CX16"/>
<dbReference type="RefSeq" id="WP_369689460.1">
    <property type="nucleotide sequence ID" value="NZ_BFAG01000009.1"/>
</dbReference>
<dbReference type="CDD" id="cd02603">
    <property type="entry name" value="HAD_sEH-N_like"/>
    <property type="match status" value="1"/>
</dbReference>
<gene>
    <name evidence="1" type="ORF">DAERI_090195</name>
</gene>
<keyword evidence="2" id="KW-1185">Reference proteome</keyword>
<dbReference type="PANTHER" id="PTHR43611">
    <property type="entry name" value="ALPHA-D-GLUCOSE 1-PHOSPHATE PHOSPHATASE"/>
    <property type="match status" value="1"/>
</dbReference>
<dbReference type="GO" id="GO:0016787">
    <property type="term" value="F:hydrolase activity"/>
    <property type="evidence" value="ECO:0007669"/>
    <property type="project" value="UniProtKB-KW"/>
</dbReference>
<dbReference type="PRINTS" id="PR00413">
    <property type="entry name" value="HADHALOGNASE"/>
</dbReference>
<dbReference type="Proteomes" id="UP000236569">
    <property type="component" value="Unassembled WGS sequence"/>
</dbReference>
<proteinExistence type="predicted"/>
<dbReference type="InterPro" id="IPR036412">
    <property type="entry name" value="HAD-like_sf"/>
</dbReference>
<reference evidence="2" key="1">
    <citation type="submission" date="2018-01" db="EMBL/GenBank/DDBJ databases">
        <title>Draft Genome Sequence of the Radioresistant Bacterium Deinococcus aerius TR0125, Isolated from the Higher Atmosphere above Japan.</title>
        <authorList>
            <person name="Satoh K."/>
            <person name="Arai H."/>
            <person name="Sanzen T."/>
            <person name="Kawaguchi Y."/>
            <person name="Hayashi H."/>
            <person name="Yokobori S."/>
            <person name="Yamagishi A."/>
            <person name="Oono Y."/>
            <person name="Narumi I."/>
        </authorList>
    </citation>
    <scope>NUCLEOTIDE SEQUENCE [LARGE SCALE GENOMIC DNA]</scope>
    <source>
        <strain evidence="2">TR0125</strain>
    </source>
</reference>
<evidence type="ECO:0000313" key="1">
    <source>
        <dbReference type="EMBL" id="GBF06609.1"/>
    </source>
</evidence>
<keyword evidence="1" id="KW-0378">Hydrolase</keyword>
<dbReference type="SUPFAM" id="SSF56784">
    <property type="entry name" value="HAD-like"/>
    <property type="match status" value="1"/>
</dbReference>
<dbReference type="InterPro" id="IPR006439">
    <property type="entry name" value="HAD-SF_hydro_IA"/>
</dbReference>
<evidence type="ECO:0000313" key="2">
    <source>
        <dbReference type="Proteomes" id="UP000236569"/>
    </source>
</evidence>
<dbReference type="Pfam" id="PF00702">
    <property type="entry name" value="Hydrolase"/>
    <property type="match status" value="1"/>
</dbReference>
<dbReference type="Gene3D" id="3.40.50.1000">
    <property type="entry name" value="HAD superfamily/HAD-like"/>
    <property type="match status" value="1"/>
</dbReference>
<dbReference type="NCBIfam" id="TIGR01509">
    <property type="entry name" value="HAD-SF-IA-v3"/>
    <property type="match status" value="1"/>
</dbReference>
<dbReference type="EMBL" id="BFAG01000009">
    <property type="protein sequence ID" value="GBF06609.1"/>
    <property type="molecule type" value="Genomic_DNA"/>
</dbReference>
<name>A0A2I9CX16_9DEIO</name>
<organism evidence="1 2">
    <name type="scientific">Deinococcus aerius</name>
    <dbReference type="NCBI Taxonomy" id="200253"/>
    <lineage>
        <taxon>Bacteria</taxon>
        <taxon>Thermotogati</taxon>
        <taxon>Deinococcota</taxon>
        <taxon>Deinococci</taxon>
        <taxon>Deinococcales</taxon>
        <taxon>Deinococcaceae</taxon>
        <taxon>Deinococcus</taxon>
    </lineage>
</organism>
<accession>A0A2I9CX16</accession>
<comment type="caution">
    <text evidence="1">The sequence shown here is derived from an EMBL/GenBank/DDBJ whole genome shotgun (WGS) entry which is preliminary data.</text>
</comment>
<protein>
    <submittedName>
        <fullName evidence="1">HAD family hydrolase</fullName>
    </submittedName>
</protein>